<gene>
    <name evidence="1" type="ORF">BOVATA_044050</name>
</gene>
<name>A0A2H6KIV5_9APIC</name>
<dbReference type="EMBL" id="BDSA01000008">
    <property type="protein sequence ID" value="GBE62911.1"/>
    <property type="molecule type" value="Genomic_DNA"/>
</dbReference>
<dbReference type="AlphaFoldDB" id="A0A2H6KIV5"/>
<sequence length="250" mass="28356">MRIQRAIKGLHEPFQADVFVVVNLPRQLTELLRHLVGELPERELEGLDVLPARVGGELRAGHLISYFLDRVWKGAFEVVDVGLRKACLVDVRIVTAKPFLCLKRDCLAFIGSKLVLKEILSISFFGFKLTLFELSPGCFERRHEVCAKLITNCGTYRVLLLKAIVNPRRNVTTNWVLNLNCRVDIRSGGDTKSSLKIIKKRPSISADFIQFVCDTDVDGLAGMQEQLFDFFGEIFGDGRYVFKDDFGDRF</sequence>
<dbReference type="GeneID" id="39876682"/>
<evidence type="ECO:0000313" key="2">
    <source>
        <dbReference type="Proteomes" id="UP000236319"/>
    </source>
</evidence>
<keyword evidence="2" id="KW-1185">Reference proteome</keyword>
<protein>
    <submittedName>
        <fullName evidence="1">Uncharacterized protein</fullName>
    </submittedName>
</protein>
<dbReference type="RefSeq" id="XP_028869154.1">
    <property type="nucleotide sequence ID" value="XM_029013321.1"/>
</dbReference>
<comment type="caution">
    <text evidence="1">The sequence shown here is derived from an EMBL/GenBank/DDBJ whole genome shotgun (WGS) entry which is preliminary data.</text>
</comment>
<evidence type="ECO:0000313" key="1">
    <source>
        <dbReference type="EMBL" id="GBE62911.1"/>
    </source>
</evidence>
<reference evidence="1 2" key="1">
    <citation type="journal article" date="2017" name="BMC Genomics">
        <title>Whole-genome assembly of Babesia ovata and comparative genomics between closely related pathogens.</title>
        <authorList>
            <person name="Yamagishi J."/>
            <person name="Asada M."/>
            <person name="Hakimi H."/>
            <person name="Tanaka T.Q."/>
            <person name="Sugimoto C."/>
            <person name="Kawazu S."/>
        </authorList>
    </citation>
    <scope>NUCLEOTIDE SEQUENCE [LARGE SCALE GENOMIC DNA]</scope>
    <source>
        <strain evidence="1 2">Miyake</strain>
    </source>
</reference>
<dbReference type="VEuPathDB" id="PiroplasmaDB:BOVATA_044050"/>
<accession>A0A2H6KIV5</accession>
<dbReference type="Proteomes" id="UP000236319">
    <property type="component" value="Unassembled WGS sequence"/>
</dbReference>
<proteinExistence type="predicted"/>
<organism evidence="1 2">
    <name type="scientific">Babesia ovata</name>
    <dbReference type="NCBI Taxonomy" id="189622"/>
    <lineage>
        <taxon>Eukaryota</taxon>
        <taxon>Sar</taxon>
        <taxon>Alveolata</taxon>
        <taxon>Apicomplexa</taxon>
        <taxon>Aconoidasida</taxon>
        <taxon>Piroplasmida</taxon>
        <taxon>Babesiidae</taxon>
        <taxon>Babesia</taxon>
    </lineage>
</organism>